<dbReference type="EMBL" id="MN740566">
    <property type="protein sequence ID" value="QHU34036.1"/>
    <property type="molecule type" value="Genomic_DNA"/>
</dbReference>
<dbReference type="AlphaFoldDB" id="A0A6C0LT43"/>
<accession>A0A6C0LT43</accession>
<name>A0A6C0LT43_9ZZZZ</name>
<dbReference type="GO" id="GO:0030527">
    <property type="term" value="F:structural constituent of chromatin"/>
    <property type="evidence" value="ECO:0007669"/>
    <property type="project" value="InterPro"/>
</dbReference>
<protein>
    <recommendedName>
        <fullName evidence="2">Histone H2A/H2B/H3 domain-containing protein</fullName>
    </recommendedName>
</protein>
<dbReference type="InterPro" id="IPR000558">
    <property type="entry name" value="Histone_H2B"/>
</dbReference>
<dbReference type="SMART" id="SM00414">
    <property type="entry name" value="H2A"/>
    <property type="match status" value="1"/>
</dbReference>
<dbReference type="GO" id="GO:0000786">
    <property type="term" value="C:nucleosome"/>
    <property type="evidence" value="ECO:0007669"/>
    <property type="project" value="InterPro"/>
</dbReference>
<dbReference type="GO" id="GO:0003677">
    <property type="term" value="F:DNA binding"/>
    <property type="evidence" value="ECO:0007669"/>
    <property type="project" value="InterPro"/>
</dbReference>
<sequence length="200" mass="22339">MSLRTYIRKQLKLIASESRISSVAIGEIEALLINALEKVVMNAIVIKMNCRKRTVEARDIEASVKVSLPSEISKYGRSRALKAYTRYNATTVHPKGTSRSTKAGLDIPVSIVENMIRSMVADNEEKGLRVSDESGVYAGGVLQYLTIELLEVSLHEADKENKKTITDTIVVNAVKKDIDLGELFHCRYFEPSRMDFVVCN</sequence>
<dbReference type="Gene3D" id="1.10.20.10">
    <property type="entry name" value="Histone, subunit A"/>
    <property type="match status" value="1"/>
</dbReference>
<dbReference type="PRINTS" id="PR00621">
    <property type="entry name" value="HISTONEH2B"/>
</dbReference>
<evidence type="ECO:0000313" key="1">
    <source>
        <dbReference type="EMBL" id="QHU34036.1"/>
    </source>
</evidence>
<proteinExistence type="predicted"/>
<dbReference type="SUPFAM" id="SSF47113">
    <property type="entry name" value="Histone-fold"/>
    <property type="match status" value="1"/>
</dbReference>
<organism evidence="1">
    <name type="scientific">viral metagenome</name>
    <dbReference type="NCBI Taxonomy" id="1070528"/>
    <lineage>
        <taxon>unclassified sequences</taxon>
        <taxon>metagenomes</taxon>
        <taxon>organismal metagenomes</taxon>
    </lineage>
</organism>
<dbReference type="GO" id="GO:0046982">
    <property type="term" value="F:protein heterodimerization activity"/>
    <property type="evidence" value="ECO:0007669"/>
    <property type="project" value="InterPro"/>
</dbReference>
<dbReference type="InterPro" id="IPR009072">
    <property type="entry name" value="Histone-fold"/>
</dbReference>
<evidence type="ECO:0008006" key="2">
    <source>
        <dbReference type="Google" id="ProtNLM"/>
    </source>
</evidence>
<dbReference type="InterPro" id="IPR002119">
    <property type="entry name" value="Histone_H2A"/>
</dbReference>
<reference evidence="1" key="1">
    <citation type="journal article" date="2020" name="Nature">
        <title>Giant virus diversity and host interactions through global metagenomics.</title>
        <authorList>
            <person name="Schulz F."/>
            <person name="Roux S."/>
            <person name="Paez-Espino D."/>
            <person name="Jungbluth S."/>
            <person name="Walsh D.A."/>
            <person name="Denef V.J."/>
            <person name="McMahon K.D."/>
            <person name="Konstantinidis K.T."/>
            <person name="Eloe-Fadrosh E.A."/>
            <person name="Kyrpides N.C."/>
            <person name="Woyke T."/>
        </authorList>
    </citation>
    <scope>NUCLEOTIDE SEQUENCE</scope>
    <source>
        <strain evidence="1">GVMAG-S-1016704-142</strain>
    </source>
</reference>